<feature type="coiled-coil region" evidence="1">
    <location>
        <begin position="552"/>
        <end position="586"/>
    </location>
</feature>
<gene>
    <name evidence="3" type="ORF">XENOCAPTIV_014242</name>
</gene>
<protein>
    <submittedName>
        <fullName evidence="3">Uncharacterized protein</fullName>
    </submittedName>
</protein>
<feature type="coiled-coil region" evidence="1">
    <location>
        <begin position="229"/>
        <end position="288"/>
    </location>
</feature>
<reference evidence="3 4" key="1">
    <citation type="submission" date="2021-06" db="EMBL/GenBank/DDBJ databases">
        <authorList>
            <person name="Palmer J.M."/>
        </authorList>
    </citation>
    <scope>NUCLEOTIDE SEQUENCE [LARGE SCALE GENOMIC DNA]</scope>
    <source>
        <strain evidence="3 4">XC_2019</strain>
        <tissue evidence="3">Muscle</tissue>
    </source>
</reference>
<evidence type="ECO:0000256" key="2">
    <source>
        <dbReference type="SAM" id="MobiDB-lite"/>
    </source>
</evidence>
<feature type="non-terminal residue" evidence="3">
    <location>
        <position position="835"/>
    </location>
</feature>
<feature type="region of interest" description="Disordered" evidence="2">
    <location>
        <begin position="810"/>
        <end position="835"/>
    </location>
</feature>
<feature type="region of interest" description="Disordered" evidence="2">
    <location>
        <begin position="290"/>
        <end position="310"/>
    </location>
</feature>
<keyword evidence="4" id="KW-1185">Reference proteome</keyword>
<proteinExistence type="predicted"/>
<organism evidence="3 4">
    <name type="scientific">Xenoophorus captivus</name>
    <dbReference type="NCBI Taxonomy" id="1517983"/>
    <lineage>
        <taxon>Eukaryota</taxon>
        <taxon>Metazoa</taxon>
        <taxon>Chordata</taxon>
        <taxon>Craniata</taxon>
        <taxon>Vertebrata</taxon>
        <taxon>Euteleostomi</taxon>
        <taxon>Actinopterygii</taxon>
        <taxon>Neopterygii</taxon>
        <taxon>Teleostei</taxon>
        <taxon>Neoteleostei</taxon>
        <taxon>Acanthomorphata</taxon>
        <taxon>Ovalentaria</taxon>
        <taxon>Atherinomorphae</taxon>
        <taxon>Cyprinodontiformes</taxon>
        <taxon>Goodeidae</taxon>
        <taxon>Xenoophorus</taxon>
    </lineage>
</organism>
<feature type="coiled-coil region" evidence="1">
    <location>
        <begin position="162"/>
        <end position="189"/>
    </location>
</feature>
<evidence type="ECO:0000313" key="3">
    <source>
        <dbReference type="EMBL" id="MEQ2195529.1"/>
    </source>
</evidence>
<dbReference type="EMBL" id="JAHRIN010011359">
    <property type="protein sequence ID" value="MEQ2195529.1"/>
    <property type="molecule type" value="Genomic_DNA"/>
</dbReference>
<accession>A0ABV0QI81</accession>
<evidence type="ECO:0000313" key="4">
    <source>
        <dbReference type="Proteomes" id="UP001434883"/>
    </source>
</evidence>
<comment type="caution">
    <text evidence="3">The sequence shown here is derived from an EMBL/GenBank/DDBJ whole genome shotgun (WGS) entry which is preliminary data.</text>
</comment>
<name>A0ABV0QI81_9TELE</name>
<sequence length="835" mass="98624">MRSKEKFYDVTHEGVFRYRNGNLGPQEKWGNEHNPQAQCPPPPVNFFQGEIQRLSALLEMEREKWFKENQKVAYLQTELAETQFQWRRQKSLKEMYINKEKETKSKLERIDRFSDPATLDPAVIASKVHNGMKYKKKKLLQKDFEELKVALILNQDAFTSQIQAEKVKNNVLQEELDKLKTSYEELCSKCEVDVAAGRQQAQVQRFCEEKIGEDPQLLEKLRAAKDDLHQKMSQEIAFLQERERGLQRELDQIKVSYQELNCKHEKEVSALKQQADTYQQEINREKNANLERANKDLQPNNPNAEKDDLHQKMSQEIVFLKEKEEYLESELEQVKDFHQELLGVYERDVAKLKEEVETYQKELNRVKTANSNRAMKDFQLINKLRDDNTYLYSTMSEKIEFLQQQLEETENHLDLNEKDNSALRQQVKNFQQQIIQEKKAHLETAKTDLTLLNSMRTEQDDLKENMSKVNAFLQERENGFQRELDQIKVSYQELNCKCEKEVSALKQQVDTYQKHLDREKKANSQRANKDLQLINKLRDEKVHLQKTLLEYIEILQQKSEEPENDNSELRKQVENLQLQIIQEKKVHLETAKKDLTLINTMRTEQDNLRETMSKEIAFWQEKEKRLKGEMDKIEILYQELQSRHKTDVSALKQQAETFKKEINKNLKTANKNLELINNLQVEKDDLQQKVTVLQQTSSDGEICLKPELENVKTELENQIRINTKLSAELEDRDELNKQKRKSDRWTEPRQQKESIPIEDIFDLGRMDLNLSVETRSDISEFTNVTDFDIMGEFRNFSTNLDSELMKKTEIVPEKLDNPEPKPMEEAGKETKLTPS</sequence>
<feature type="coiled-coil region" evidence="1">
    <location>
        <begin position="320"/>
        <end position="440"/>
    </location>
</feature>
<keyword evidence="1" id="KW-0175">Coiled coil</keyword>
<evidence type="ECO:0000256" key="1">
    <source>
        <dbReference type="SAM" id="Coils"/>
    </source>
</evidence>
<dbReference type="Proteomes" id="UP001434883">
    <property type="component" value="Unassembled WGS sequence"/>
</dbReference>
<feature type="region of interest" description="Disordered" evidence="2">
    <location>
        <begin position="731"/>
        <end position="751"/>
    </location>
</feature>